<protein>
    <submittedName>
        <fullName evidence="8">CD97 antigen-like</fullName>
    </submittedName>
</protein>
<feature type="transmembrane region" description="Helical" evidence="6">
    <location>
        <begin position="55"/>
        <end position="74"/>
    </location>
</feature>
<evidence type="ECO:0000313" key="8">
    <source>
        <dbReference type="EMBL" id="CAB3229162.1"/>
    </source>
</evidence>
<keyword evidence="3 6" id="KW-1133">Transmembrane helix</keyword>
<feature type="compositionally biased region" description="Low complexity" evidence="5">
    <location>
        <begin position="132"/>
        <end position="151"/>
    </location>
</feature>
<dbReference type="PROSITE" id="PS50261">
    <property type="entry name" value="G_PROTEIN_RECEP_F2_4"/>
    <property type="match status" value="1"/>
</dbReference>
<feature type="domain" description="G-protein coupled receptors family 2 profile 2" evidence="7">
    <location>
        <begin position="1"/>
        <end position="110"/>
    </location>
</feature>
<evidence type="ECO:0000256" key="3">
    <source>
        <dbReference type="ARBA" id="ARBA00022989"/>
    </source>
</evidence>
<dbReference type="GO" id="GO:0004930">
    <property type="term" value="F:G protein-coupled receptor activity"/>
    <property type="evidence" value="ECO:0007669"/>
    <property type="project" value="InterPro"/>
</dbReference>
<dbReference type="PANTHER" id="PTHR47767">
    <property type="entry name" value="ADHESION G PROTEIN-COUPLED RECEPTOR G7"/>
    <property type="match status" value="1"/>
</dbReference>
<gene>
    <name evidence="8" type="primary">Cd97-002</name>
</gene>
<evidence type="ECO:0000256" key="5">
    <source>
        <dbReference type="SAM" id="MobiDB-lite"/>
    </source>
</evidence>
<keyword evidence="2 6" id="KW-0812">Transmembrane</keyword>
<feature type="region of interest" description="Disordered" evidence="5">
    <location>
        <begin position="132"/>
        <end position="163"/>
    </location>
</feature>
<dbReference type="EMBL" id="LR783748">
    <property type="protein sequence ID" value="CAB3229162.1"/>
    <property type="molecule type" value="mRNA"/>
</dbReference>
<feature type="transmembrane region" description="Helical" evidence="6">
    <location>
        <begin position="13"/>
        <end position="35"/>
    </location>
</feature>
<sequence>MCWLHLYSLNFGFLLPVGILAVLNFILFVIVFSSLTCKKQQVRSSAQKRTSTQDFILAITLILMMGMTWIFGFLMLIAEDVKYQEIMAWLFTIVNSLQGFLIFLVNCVRNQNVRSLWLNPILQACGCGKCTKTTSSTTSTSNRSGTGQTNTRAKRSETNSTAM</sequence>
<dbReference type="InterPro" id="IPR000832">
    <property type="entry name" value="GPCR_2_secretin-like"/>
</dbReference>
<evidence type="ECO:0000256" key="2">
    <source>
        <dbReference type="ARBA" id="ARBA00022692"/>
    </source>
</evidence>
<evidence type="ECO:0000256" key="4">
    <source>
        <dbReference type="ARBA" id="ARBA00023136"/>
    </source>
</evidence>
<dbReference type="InterPro" id="IPR017981">
    <property type="entry name" value="GPCR_2-like_7TM"/>
</dbReference>
<organism evidence="8">
    <name type="scientific">Phallusia mammillata</name>
    <dbReference type="NCBI Taxonomy" id="59560"/>
    <lineage>
        <taxon>Eukaryota</taxon>
        <taxon>Metazoa</taxon>
        <taxon>Chordata</taxon>
        <taxon>Tunicata</taxon>
        <taxon>Ascidiacea</taxon>
        <taxon>Phlebobranchia</taxon>
        <taxon>Ascidiidae</taxon>
        <taxon>Phallusia</taxon>
    </lineage>
</organism>
<dbReference type="GO" id="GO:0007166">
    <property type="term" value="P:cell surface receptor signaling pathway"/>
    <property type="evidence" value="ECO:0007669"/>
    <property type="project" value="InterPro"/>
</dbReference>
<accession>A0A6F9D9C5</accession>
<evidence type="ECO:0000256" key="6">
    <source>
        <dbReference type="SAM" id="Phobius"/>
    </source>
</evidence>
<comment type="subcellular location">
    <subcellularLocation>
        <location evidence="1">Membrane</location>
        <topology evidence="1">Multi-pass membrane protein</topology>
    </subcellularLocation>
</comment>
<dbReference type="Gene3D" id="1.20.1070.10">
    <property type="entry name" value="Rhodopsin 7-helix transmembrane proteins"/>
    <property type="match status" value="1"/>
</dbReference>
<keyword evidence="4 6" id="KW-0472">Membrane</keyword>
<dbReference type="Pfam" id="PF00002">
    <property type="entry name" value="7tm_2"/>
    <property type="match status" value="1"/>
</dbReference>
<name>A0A6F9D9C5_9ASCI</name>
<dbReference type="InterPro" id="IPR053066">
    <property type="entry name" value="ADGR_G7"/>
</dbReference>
<dbReference type="SUPFAM" id="SSF81321">
    <property type="entry name" value="Family A G protein-coupled receptor-like"/>
    <property type="match status" value="1"/>
</dbReference>
<feature type="transmembrane region" description="Helical" evidence="6">
    <location>
        <begin position="86"/>
        <end position="108"/>
    </location>
</feature>
<reference evidence="8" key="1">
    <citation type="submission" date="2020-04" db="EMBL/GenBank/DDBJ databases">
        <authorList>
            <person name="Neveu A P."/>
        </authorList>
    </citation>
    <scope>NUCLEOTIDE SEQUENCE</scope>
    <source>
        <tissue evidence="8">Whole embryo</tissue>
    </source>
</reference>
<evidence type="ECO:0000256" key="1">
    <source>
        <dbReference type="ARBA" id="ARBA00004141"/>
    </source>
</evidence>
<evidence type="ECO:0000259" key="7">
    <source>
        <dbReference type="PROSITE" id="PS50261"/>
    </source>
</evidence>
<dbReference type="AlphaFoldDB" id="A0A6F9D9C5"/>
<proteinExistence type="evidence at transcript level"/>
<dbReference type="GO" id="GO:0016020">
    <property type="term" value="C:membrane"/>
    <property type="evidence" value="ECO:0007669"/>
    <property type="project" value="UniProtKB-SubCell"/>
</dbReference>